<feature type="region of interest" description="Disordered" evidence="1">
    <location>
        <begin position="104"/>
        <end position="127"/>
    </location>
</feature>
<dbReference type="GO" id="GO:0005813">
    <property type="term" value="C:centrosome"/>
    <property type="evidence" value="ECO:0007669"/>
    <property type="project" value="TreeGrafter"/>
</dbReference>
<feature type="region of interest" description="Disordered" evidence="1">
    <location>
        <begin position="232"/>
        <end position="268"/>
    </location>
</feature>
<feature type="compositionally biased region" description="Polar residues" evidence="1">
    <location>
        <begin position="113"/>
        <end position="123"/>
    </location>
</feature>
<accession>A0A6P7JBN6</accession>
<dbReference type="InterPro" id="IPR052593">
    <property type="entry name" value="MT-associated_AKAP9-binding"/>
</dbReference>
<dbReference type="GO" id="GO:0007098">
    <property type="term" value="P:centrosome cycle"/>
    <property type="evidence" value="ECO:0007669"/>
    <property type="project" value="TreeGrafter"/>
</dbReference>
<keyword evidence="2" id="KW-1185">Reference proteome</keyword>
<gene>
    <name evidence="3" type="primary">LOC114444055</name>
</gene>
<reference evidence="3" key="1">
    <citation type="submission" date="2025-08" db="UniProtKB">
        <authorList>
            <consortium name="RefSeq"/>
        </authorList>
    </citation>
    <scope>IDENTIFICATION</scope>
</reference>
<dbReference type="Proteomes" id="UP000515145">
    <property type="component" value="Chromosome 12"/>
</dbReference>
<dbReference type="GO" id="GO:0090063">
    <property type="term" value="P:positive regulation of microtubule nucleation"/>
    <property type="evidence" value="ECO:0007669"/>
    <property type="project" value="TreeGrafter"/>
</dbReference>
<sequence>MRDPCRICGVRLGGSQCRWIFSSSGKRKLQVILSHVLGWEVTRDGRGEFLCGKCVFQLEKVVECDVNISQLQEEHSSQLQKLQAEKEHLMQCIAHLYYKNNPSLDKSDKDSTGSRTTLRSSELGSPEDEAAYQLTHEGLHFKESGSGHVGNRMRRCVSLDRIVCKGPFSGRSGLRTSRLGSGTGLDGSLKTFGFRGLHHRSQNLYLDLVQRKGTLPRPGFKGRSASLQSLNRDFSSDTLPDPPPKQKLSQPRVSVARYGSPNDPGGKAQAKALFHRSATQPSVISDLIQLLRCISRQQVSSPAGSHIPVLKRLNAGSLNTRVKRRHREAEWKSLHDLTEEFDDEYTPVGVKVVYFPTGKFTVVELIGCDG</sequence>
<dbReference type="GO" id="GO:0005794">
    <property type="term" value="C:Golgi apparatus"/>
    <property type="evidence" value="ECO:0007669"/>
    <property type="project" value="TreeGrafter"/>
</dbReference>
<dbReference type="InParanoid" id="A0A6P7JBN6"/>
<dbReference type="PANTHER" id="PTHR46501">
    <property type="entry name" value="MYOMEGALIN"/>
    <property type="match status" value="1"/>
</dbReference>
<protein>
    <submittedName>
        <fullName evidence="3">Uncharacterized protein LOC114444055</fullName>
    </submittedName>
</protein>
<evidence type="ECO:0000313" key="2">
    <source>
        <dbReference type="Proteomes" id="UP000515145"/>
    </source>
</evidence>
<dbReference type="AlphaFoldDB" id="A0A6P7JBN6"/>
<proteinExistence type="predicted"/>
<name>A0A6P7JBN6_9TELE</name>
<organism evidence="2 3">
    <name type="scientific">Parambassis ranga</name>
    <name type="common">Indian glassy fish</name>
    <dbReference type="NCBI Taxonomy" id="210632"/>
    <lineage>
        <taxon>Eukaryota</taxon>
        <taxon>Metazoa</taxon>
        <taxon>Chordata</taxon>
        <taxon>Craniata</taxon>
        <taxon>Vertebrata</taxon>
        <taxon>Euteleostomi</taxon>
        <taxon>Actinopterygii</taxon>
        <taxon>Neopterygii</taxon>
        <taxon>Teleostei</taxon>
        <taxon>Neoteleostei</taxon>
        <taxon>Acanthomorphata</taxon>
        <taxon>Ovalentaria</taxon>
        <taxon>Ambassidae</taxon>
        <taxon>Parambassis</taxon>
    </lineage>
</organism>
<dbReference type="GO" id="GO:0060090">
    <property type="term" value="F:molecular adaptor activity"/>
    <property type="evidence" value="ECO:0007669"/>
    <property type="project" value="TreeGrafter"/>
</dbReference>
<evidence type="ECO:0000256" key="1">
    <source>
        <dbReference type="SAM" id="MobiDB-lite"/>
    </source>
</evidence>
<dbReference type="PANTHER" id="PTHR46501:SF7">
    <property type="entry name" value="MYOMEGALIN ISOFORM X1"/>
    <property type="match status" value="1"/>
</dbReference>
<dbReference type="GeneID" id="114444055"/>
<dbReference type="RefSeq" id="XP_028274267.1">
    <property type="nucleotide sequence ID" value="XM_028418466.1"/>
</dbReference>
<evidence type="ECO:0000313" key="3">
    <source>
        <dbReference type="RefSeq" id="XP_028274267.1"/>
    </source>
</evidence>
<dbReference type="GO" id="GO:1903358">
    <property type="term" value="P:regulation of Golgi organization"/>
    <property type="evidence" value="ECO:0007669"/>
    <property type="project" value="TreeGrafter"/>
</dbReference>
<dbReference type="OrthoDB" id="10255000at2759"/>